<dbReference type="EMBL" id="KB469315">
    <property type="protein sequence ID" value="EPQ50458.1"/>
    <property type="molecule type" value="Genomic_DNA"/>
</dbReference>
<proteinExistence type="predicted"/>
<protein>
    <recommendedName>
        <fullName evidence="3">F-box domain-containing protein</fullName>
    </recommendedName>
</protein>
<evidence type="ECO:0000313" key="1">
    <source>
        <dbReference type="EMBL" id="EPQ50458.1"/>
    </source>
</evidence>
<dbReference type="AlphaFoldDB" id="S7PSR9"/>
<reference evidence="1 2" key="1">
    <citation type="journal article" date="2012" name="Science">
        <title>The Paleozoic origin of enzymatic lignin decomposition reconstructed from 31 fungal genomes.</title>
        <authorList>
            <person name="Floudas D."/>
            <person name="Binder M."/>
            <person name="Riley R."/>
            <person name="Barry K."/>
            <person name="Blanchette R.A."/>
            <person name="Henrissat B."/>
            <person name="Martinez A.T."/>
            <person name="Otillar R."/>
            <person name="Spatafora J.W."/>
            <person name="Yadav J.S."/>
            <person name="Aerts A."/>
            <person name="Benoit I."/>
            <person name="Boyd A."/>
            <person name="Carlson A."/>
            <person name="Copeland A."/>
            <person name="Coutinho P.M."/>
            <person name="de Vries R.P."/>
            <person name="Ferreira P."/>
            <person name="Findley K."/>
            <person name="Foster B."/>
            <person name="Gaskell J."/>
            <person name="Glotzer D."/>
            <person name="Gorecki P."/>
            <person name="Heitman J."/>
            <person name="Hesse C."/>
            <person name="Hori C."/>
            <person name="Igarashi K."/>
            <person name="Jurgens J.A."/>
            <person name="Kallen N."/>
            <person name="Kersten P."/>
            <person name="Kohler A."/>
            <person name="Kuees U."/>
            <person name="Kumar T.K.A."/>
            <person name="Kuo A."/>
            <person name="LaButti K."/>
            <person name="Larrondo L.F."/>
            <person name="Lindquist E."/>
            <person name="Ling A."/>
            <person name="Lombard V."/>
            <person name="Lucas S."/>
            <person name="Lundell T."/>
            <person name="Martin R."/>
            <person name="McLaughlin D.J."/>
            <person name="Morgenstern I."/>
            <person name="Morin E."/>
            <person name="Murat C."/>
            <person name="Nagy L.G."/>
            <person name="Nolan M."/>
            <person name="Ohm R.A."/>
            <person name="Patyshakuliyeva A."/>
            <person name="Rokas A."/>
            <person name="Ruiz-Duenas F.J."/>
            <person name="Sabat G."/>
            <person name="Salamov A."/>
            <person name="Samejima M."/>
            <person name="Schmutz J."/>
            <person name="Slot J.C."/>
            <person name="St John F."/>
            <person name="Stenlid J."/>
            <person name="Sun H."/>
            <person name="Sun S."/>
            <person name="Syed K."/>
            <person name="Tsang A."/>
            <person name="Wiebenga A."/>
            <person name="Young D."/>
            <person name="Pisabarro A."/>
            <person name="Eastwood D.C."/>
            <person name="Martin F."/>
            <person name="Cullen D."/>
            <person name="Grigoriev I.V."/>
            <person name="Hibbett D.S."/>
        </authorList>
    </citation>
    <scope>NUCLEOTIDE SEQUENCE [LARGE SCALE GENOMIC DNA]</scope>
    <source>
        <strain evidence="1 2">ATCC 11539</strain>
    </source>
</reference>
<gene>
    <name evidence="1" type="ORF">GLOTRDRAFT_141471</name>
</gene>
<keyword evidence="2" id="KW-1185">Reference proteome</keyword>
<dbReference type="Proteomes" id="UP000030669">
    <property type="component" value="Unassembled WGS sequence"/>
</dbReference>
<dbReference type="HOGENOM" id="CLU_1090095_0_0_1"/>
<evidence type="ECO:0008006" key="3">
    <source>
        <dbReference type="Google" id="ProtNLM"/>
    </source>
</evidence>
<name>S7PSR9_GLOTA</name>
<sequence>MLILGHALSSCARCPPCKMNSIFHDNHRRVLRTIIPVSKDWLNPARTYSRRKTAAFALGVLACETHNSLELDHILGPAPCTTSLTRLVLKCAPGRPKTLPILDILATFSCLRDLCLVGFNGCGALRLPKLPSLRILRVWSCYVNEEQVSPTLGGLALETLEFFDTPTELIGMVCAYLHRGDSRVSPRKELDMGSVSLCFGSGRHYAEYHVRGVEAIAALEAPVLEWPGRWYEADSPDPAEEELAAETVELMGWLP</sequence>
<dbReference type="RefSeq" id="XP_007871001.1">
    <property type="nucleotide sequence ID" value="XM_007872810.1"/>
</dbReference>
<dbReference type="KEGG" id="gtr:GLOTRDRAFT_141471"/>
<accession>S7PSR9</accession>
<evidence type="ECO:0000313" key="2">
    <source>
        <dbReference type="Proteomes" id="UP000030669"/>
    </source>
</evidence>
<organism evidence="1 2">
    <name type="scientific">Gloeophyllum trabeum (strain ATCC 11539 / FP-39264 / Madison 617)</name>
    <name type="common">Brown rot fungus</name>
    <dbReference type="NCBI Taxonomy" id="670483"/>
    <lineage>
        <taxon>Eukaryota</taxon>
        <taxon>Fungi</taxon>
        <taxon>Dikarya</taxon>
        <taxon>Basidiomycota</taxon>
        <taxon>Agaricomycotina</taxon>
        <taxon>Agaricomycetes</taxon>
        <taxon>Gloeophyllales</taxon>
        <taxon>Gloeophyllaceae</taxon>
        <taxon>Gloeophyllum</taxon>
    </lineage>
</organism>
<dbReference type="GeneID" id="19304778"/>